<gene>
    <name evidence="1" type="ORF">NK6_2613</name>
</gene>
<evidence type="ECO:0000313" key="1">
    <source>
        <dbReference type="EMBL" id="BAR55794.1"/>
    </source>
</evidence>
<reference evidence="1 2" key="1">
    <citation type="submission" date="2014-11" db="EMBL/GenBank/DDBJ databases">
        <title>Symbiosis island explosion on the genome of extra-slow-growing strains of soybean bradyrhizobia with massive insertion sequences.</title>
        <authorList>
            <person name="Iida T."/>
            <person name="Minamisawa K."/>
        </authorList>
    </citation>
    <scope>NUCLEOTIDE SEQUENCE [LARGE SCALE GENOMIC DNA]</scope>
    <source>
        <strain evidence="1 2">NK6</strain>
    </source>
</reference>
<accession>A0A0E4BN87</accession>
<name>A0A0E4BN87_9BRAD</name>
<dbReference type="AlphaFoldDB" id="A0A0E4BN87"/>
<organism evidence="1 2">
    <name type="scientific">Bradyrhizobium diazoefficiens</name>
    <dbReference type="NCBI Taxonomy" id="1355477"/>
    <lineage>
        <taxon>Bacteria</taxon>
        <taxon>Pseudomonadati</taxon>
        <taxon>Pseudomonadota</taxon>
        <taxon>Alphaproteobacteria</taxon>
        <taxon>Hyphomicrobiales</taxon>
        <taxon>Nitrobacteraceae</taxon>
        <taxon>Bradyrhizobium</taxon>
    </lineage>
</organism>
<dbReference type="EMBL" id="AP014685">
    <property type="protein sequence ID" value="BAR55794.1"/>
    <property type="molecule type" value="Genomic_DNA"/>
</dbReference>
<protein>
    <submittedName>
        <fullName evidence="1">Uncharacterized protein</fullName>
    </submittedName>
</protein>
<dbReference type="Proteomes" id="UP000063308">
    <property type="component" value="Chromosome"/>
</dbReference>
<proteinExistence type="predicted"/>
<sequence length="30" mass="3332">MQASLEMLLRLVAKLRQRGLAIEPGTSYSV</sequence>
<evidence type="ECO:0000313" key="2">
    <source>
        <dbReference type="Proteomes" id="UP000063308"/>
    </source>
</evidence>